<evidence type="ECO:0000256" key="1">
    <source>
        <dbReference type="PROSITE-ProRule" id="PRU00023"/>
    </source>
</evidence>
<gene>
    <name evidence="2" type="ORF">LX32DRAFT_716189</name>
</gene>
<name>A0AAD9M1P5_9PEZI</name>
<dbReference type="Gene3D" id="1.25.40.20">
    <property type="entry name" value="Ankyrin repeat-containing domain"/>
    <property type="match status" value="1"/>
</dbReference>
<dbReference type="EMBL" id="MU842847">
    <property type="protein sequence ID" value="KAK2030761.1"/>
    <property type="molecule type" value="Genomic_DNA"/>
</dbReference>
<dbReference type="AlphaFoldDB" id="A0AAD9M1P5"/>
<proteinExistence type="predicted"/>
<keyword evidence="1" id="KW-0040">ANK repeat</keyword>
<dbReference type="InterPro" id="IPR036770">
    <property type="entry name" value="Ankyrin_rpt-contain_sf"/>
</dbReference>
<evidence type="ECO:0008006" key="4">
    <source>
        <dbReference type="Google" id="ProtNLM"/>
    </source>
</evidence>
<dbReference type="SMART" id="SM00248">
    <property type="entry name" value="ANK"/>
    <property type="match status" value="2"/>
</dbReference>
<evidence type="ECO:0000313" key="3">
    <source>
        <dbReference type="Proteomes" id="UP001232148"/>
    </source>
</evidence>
<organism evidence="2 3">
    <name type="scientific">Colletotrichum zoysiae</name>
    <dbReference type="NCBI Taxonomy" id="1216348"/>
    <lineage>
        <taxon>Eukaryota</taxon>
        <taxon>Fungi</taxon>
        <taxon>Dikarya</taxon>
        <taxon>Ascomycota</taxon>
        <taxon>Pezizomycotina</taxon>
        <taxon>Sordariomycetes</taxon>
        <taxon>Hypocreomycetidae</taxon>
        <taxon>Glomerellales</taxon>
        <taxon>Glomerellaceae</taxon>
        <taxon>Colletotrichum</taxon>
        <taxon>Colletotrichum graminicola species complex</taxon>
    </lineage>
</organism>
<dbReference type="Proteomes" id="UP001232148">
    <property type="component" value="Unassembled WGS sequence"/>
</dbReference>
<dbReference type="PROSITE" id="PS50088">
    <property type="entry name" value="ANK_REPEAT"/>
    <property type="match status" value="1"/>
</dbReference>
<keyword evidence="3" id="KW-1185">Reference proteome</keyword>
<comment type="caution">
    <text evidence="2">The sequence shown here is derived from an EMBL/GenBank/DDBJ whole genome shotgun (WGS) entry which is preliminary data.</text>
</comment>
<sequence length="291" mass="32442">MALILIMTWAEDIPCSPPLMSSEVTERGFPAPETPPSPCYSPELIRRLVNSDDLKIFLAERNPPLHIAATAQNPVAVRILLDFVVNTASLDEVGLEILLFRASKFNDWIGASSRAYREPESQLNDRIAAALRDYSETLSLLLEQLRGCRVKGDTASTVAMSGFDKLKRFNGDAIMRYVLDDNLRNDKLIREHGVDANQLNPYGQNLVHIAAKDATSEGKMIRVLCQLGVDINATDSRGNPPLSLFCKFMLKIKELPSMLGDRERYVKDLLSALVMCGLEPEHPQQRGRYSA</sequence>
<accession>A0AAD9M1P5</accession>
<dbReference type="InterPro" id="IPR002110">
    <property type="entry name" value="Ankyrin_rpt"/>
</dbReference>
<feature type="repeat" description="ANK" evidence="1">
    <location>
        <begin position="202"/>
        <end position="236"/>
    </location>
</feature>
<evidence type="ECO:0000313" key="2">
    <source>
        <dbReference type="EMBL" id="KAK2030761.1"/>
    </source>
</evidence>
<reference evidence="2" key="1">
    <citation type="submission" date="2021-06" db="EMBL/GenBank/DDBJ databases">
        <title>Comparative genomics, transcriptomics and evolutionary studies reveal genomic signatures of adaptation to plant cell wall in hemibiotrophic fungi.</title>
        <authorList>
            <consortium name="DOE Joint Genome Institute"/>
            <person name="Baroncelli R."/>
            <person name="Diaz J.F."/>
            <person name="Benocci T."/>
            <person name="Peng M."/>
            <person name="Battaglia E."/>
            <person name="Haridas S."/>
            <person name="Andreopoulos W."/>
            <person name="Labutti K."/>
            <person name="Pangilinan J."/>
            <person name="Floch G.L."/>
            <person name="Makela M.R."/>
            <person name="Henrissat B."/>
            <person name="Grigoriev I.V."/>
            <person name="Crouch J.A."/>
            <person name="De Vries R.P."/>
            <person name="Sukno S.A."/>
            <person name="Thon M.R."/>
        </authorList>
    </citation>
    <scope>NUCLEOTIDE SEQUENCE</scope>
    <source>
        <strain evidence="2">MAFF235873</strain>
    </source>
</reference>
<dbReference type="SUPFAM" id="SSF48403">
    <property type="entry name" value="Ankyrin repeat"/>
    <property type="match status" value="1"/>
</dbReference>
<protein>
    <recommendedName>
        <fullName evidence="4">Ankyrin repeat protein</fullName>
    </recommendedName>
</protein>
<dbReference type="PROSITE" id="PS50297">
    <property type="entry name" value="ANK_REP_REGION"/>
    <property type="match status" value="1"/>
</dbReference>